<name>A0A929MN70_ABIDE</name>
<keyword evidence="1 3" id="KW-0378">Hydrolase</keyword>
<dbReference type="GO" id="GO:0042802">
    <property type="term" value="F:identical protein binding"/>
    <property type="evidence" value="ECO:0007669"/>
    <property type="project" value="TreeGrafter"/>
</dbReference>
<dbReference type="InterPro" id="IPR006148">
    <property type="entry name" value="Glc/Gal-6P_isomerase"/>
</dbReference>
<dbReference type="EMBL" id="JABZFV010000026">
    <property type="protein sequence ID" value="MBF0934468.1"/>
    <property type="molecule type" value="Genomic_DNA"/>
</dbReference>
<evidence type="ECO:0000256" key="3">
    <source>
        <dbReference type="HAMAP-Rule" id="MF_01241"/>
    </source>
</evidence>
<dbReference type="EC" id="3.5.99.6" evidence="3"/>
<keyword evidence="2 3" id="KW-0119">Carbohydrate metabolism</keyword>
<dbReference type="CDD" id="cd01399">
    <property type="entry name" value="GlcN6P_deaminase"/>
    <property type="match status" value="1"/>
</dbReference>
<dbReference type="InterPro" id="IPR037171">
    <property type="entry name" value="NagB/RpiA_transferase-like"/>
</dbReference>
<dbReference type="AlphaFoldDB" id="A0A929MN70"/>
<dbReference type="GO" id="GO:0005975">
    <property type="term" value="P:carbohydrate metabolic process"/>
    <property type="evidence" value="ECO:0007669"/>
    <property type="project" value="InterPro"/>
</dbReference>
<dbReference type="SUPFAM" id="SSF100950">
    <property type="entry name" value="NagB/RpiA/CoA transferase-like"/>
    <property type="match status" value="1"/>
</dbReference>
<comment type="function">
    <text evidence="3">Catalyzes the reversible isomerization-deamination of glucosamine 6-phosphate (GlcN6P) to form fructose 6-phosphate (Fru6P) and ammonium ion.</text>
</comment>
<dbReference type="Proteomes" id="UP000757900">
    <property type="component" value="Unassembled WGS sequence"/>
</dbReference>
<dbReference type="PROSITE" id="PS01161">
    <property type="entry name" value="GLC_GALNAC_ISOMERASE"/>
    <property type="match status" value="1"/>
</dbReference>
<dbReference type="GO" id="GO:0019262">
    <property type="term" value="P:N-acetylneuraminate catabolic process"/>
    <property type="evidence" value="ECO:0007669"/>
    <property type="project" value="UniProtKB-UniRule"/>
</dbReference>
<dbReference type="Gene3D" id="3.40.50.1360">
    <property type="match status" value="1"/>
</dbReference>
<feature type="active site" description="For ring-opening step" evidence="3">
    <location>
        <position position="135"/>
    </location>
</feature>
<feature type="domain" description="Glucosamine/galactosamine-6-phosphate isomerase" evidence="4">
    <location>
        <begin position="26"/>
        <end position="218"/>
    </location>
</feature>
<evidence type="ECO:0000259" key="4">
    <source>
        <dbReference type="Pfam" id="PF01182"/>
    </source>
</evidence>
<evidence type="ECO:0000256" key="1">
    <source>
        <dbReference type="ARBA" id="ARBA00022801"/>
    </source>
</evidence>
<dbReference type="HAMAP" id="MF_01241">
    <property type="entry name" value="GlcN6P_deamin"/>
    <property type="match status" value="1"/>
</dbReference>
<dbReference type="InterPro" id="IPR004547">
    <property type="entry name" value="Glucosamine6P_isomerase"/>
</dbReference>
<dbReference type="InterPro" id="IPR018321">
    <property type="entry name" value="Glucosamine6P_isomerase_CS"/>
</dbReference>
<dbReference type="GO" id="GO:0006046">
    <property type="term" value="P:N-acetylglucosamine catabolic process"/>
    <property type="evidence" value="ECO:0007669"/>
    <property type="project" value="TreeGrafter"/>
</dbReference>
<evidence type="ECO:0000256" key="2">
    <source>
        <dbReference type="ARBA" id="ARBA00023277"/>
    </source>
</evidence>
<comment type="pathway">
    <text evidence="3">Amino-sugar metabolism; N-acetylneuraminate degradation; D-fructose 6-phosphate from N-acetylneuraminate: step 5/5.</text>
</comment>
<gene>
    <name evidence="3" type="primary">nagB</name>
    <name evidence="5" type="ORF">HXK00_02350</name>
</gene>
<reference evidence="5" key="1">
    <citation type="submission" date="2020-04" db="EMBL/GenBank/DDBJ databases">
        <title>Deep metagenomics examines the oral microbiome during advanced dental caries in children, revealing novel taxa and co-occurrences with host molecules.</title>
        <authorList>
            <person name="Baker J.L."/>
            <person name="Morton J.T."/>
            <person name="Dinis M."/>
            <person name="Alvarez R."/>
            <person name="Tran N.C."/>
            <person name="Knight R."/>
            <person name="Edlund A."/>
        </authorList>
    </citation>
    <scope>NUCLEOTIDE SEQUENCE</scope>
    <source>
        <strain evidence="5">JCVI_23_bin.16</strain>
    </source>
</reference>
<dbReference type="GO" id="GO:0006043">
    <property type="term" value="P:glucosamine catabolic process"/>
    <property type="evidence" value="ECO:0007669"/>
    <property type="project" value="TreeGrafter"/>
</dbReference>
<evidence type="ECO:0000313" key="6">
    <source>
        <dbReference type="Proteomes" id="UP000757900"/>
    </source>
</evidence>
<feature type="active site" description="Proton acceptor; for enolization step" evidence="3">
    <location>
        <position position="62"/>
    </location>
</feature>
<comment type="caution">
    <text evidence="3">Lacks conserved residue(s) required for the propagation of feature annotation.</text>
</comment>
<evidence type="ECO:0000313" key="5">
    <source>
        <dbReference type="EMBL" id="MBF0934468.1"/>
    </source>
</evidence>
<dbReference type="PANTHER" id="PTHR11280">
    <property type="entry name" value="GLUCOSAMINE-6-PHOSPHATE ISOMERASE"/>
    <property type="match status" value="1"/>
</dbReference>
<dbReference type="PANTHER" id="PTHR11280:SF5">
    <property type="entry name" value="GLUCOSAMINE-6-PHOSPHATE ISOMERASE"/>
    <property type="match status" value="1"/>
</dbReference>
<sequence length="235" mass="26042">MEILVYDQFDAASDKAFDFFVQALATGPKTFGLATGSTPEALYQRLVESDLDFSQSVSVNLDEYYGLSSDHPKSYHYFMNQHLFQRKPFKHSYLPDGDQTDSDYEIKRYNQVLADNPIDLQILGIGSNGHIGFNEPGAPFDGLTQLVDLTPSTIEANKRFFDRVEDVPTQAYSMGIASIMAAKKIILMAYGEKKADAIYGLVEGPVTPDLPASILQRHPDVTLLLDKAAAAKLHL</sequence>
<comment type="catalytic activity">
    <reaction evidence="3">
        <text>alpha-D-glucosamine 6-phosphate + H2O = beta-D-fructose 6-phosphate + NH4(+)</text>
        <dbReference type="Rhea" id="RHEA:12172"/>
        <dbReference type="ChEBI" id="CHEBI:15377"/>
        <dbReference type="ChEBI" id="CHEBI:28938"/>
        <dbReference type="ChEBI" id="CHEBI:57634"/>
        <dbReference type="ChEBI" id="CHEBI:75989"/>
        <dbReference type="EC" id="3.5.99.6"/>
    </reaction>
</comment>
<organism evidence="5 6">
    <name type="scientific">Abiotrophia defectiva</name>
    <name type="common">Streptococcus defectivus</name>
    <dbReference type="NCBI Taxonomy" id="46125"/>
    <lineage>
        <taxon>Bacteria</taxon>
        <taxon>Bacillati</taxon>
        <taxon>Bacillota</taxon>
        <taxon>Bacilli</taxon>
        <taxon>Lactobacillales</taxon>
        <taxon>Aerococcaceae</taxon>
        <taxon>Abiotrophia</taxon>
    </lineage>
</organism>
<dbReference type="RefSeq" id="WP_303824562.1">
    <property type="nucleotide sequence ID" value="NZ_CAMIKC010000038.1"/>
</dbReference>
<dbReference type="GO" id="GO:0005737">
    <property type="term" value="C:cytoplasm"/>
    <property type="evidence" value="ECO:0007669"/>
    <property type="project" value="TreeGrafter"/>
</dbReference>
<accession>A0A929MN70</accession>
<comment type="caution">
    <text evidence="5">The sequence shown here is derived from an EMBL/GenBank/DDBJ whole genome shotgun (WGS) entry which is preliminary data.</text>
</comment>
<feature type="active site" description="Proton acceptor; for ring-opening step" evidence="3">
    <location>
        <position position="130"/>
    </location>
</feature>
<dbReference type="Pfam" id="PF01182">
    <property type="entry name" value="Glucosamine_iso"/>
    <property type="match status" value="1"/>
</dbReference>
<proteinExistence type="inferred from homology"/>
<dbReference type="GO" id="GO:0004342">
    <property type="term" value="F:glucosamine-6-phosphate deaminase activity"/>
    <property type="evidence" value="ECO:0007669"/>
    <property type="project" value="UniProtKB-UniRule"/>
</dbReference>
<feature type="active site" description="For ring-opening step" evidence="3">
    <location>
        <position position="128"/>
    </location>
</feature>
<protein>
    <recommendedName>
        <fullName evidence="3">Glucosamine-6-phosphate deaminase</fullName>
        <ecNumber evidence="3">3.5.99.6</ecNumber>
    </recommendedName>
    <alternativeName>
        <fullName evidence="3">GlcN6P deaminase</fullName>
        <shortName evidence="3">GNPDA</shortName>
    </alternativeName>
    <alternativeName>
        <fullName evidence="3">Glucosamine-6-phosphate isomerase</fullName>
    </alternativeName>
</protein>
<comment type="similarity">
    <text evidence="3">Belongs to the glucosamine/galactosamine-6-phosphate isomerase family. NagB subfamily.</text>
</comment>